<evidence type="ECO:0000256" key="5">
    <source>
        <dbReference type="ARBA" id="ARBA00023125"/>
    </source>
</evidence>
<dbReference type="GO" id="GO:0005634">
    <property type="term" value="C:nucleus"/>
    <property type="evidence" value="ECO:0007669"/>
    <property type="project" value="UniProtKB-ARBA"/>
</dbReference>
<evidence type="ECO:0000256" key="7">
    <source>
        <dbReference type="SAM" id="MobiDB-lite"/>
    </source>
</evidence>
<dbReference type="FunFam" id="4.10.1000.10:FF:000022">
    <property type="entry name" value="Zinc finger CCCH domain-containing protein 7"/>
    <property type="match status" value="1"/>
</dbReference>
<dbReference type="Gene3D" id="4.10.1000.10">
    <property type="entry name" value="Zinc finger, CCCH-type"/>
    <property type="match status" value="2"/>
</dbReference>
<keyword evidence="3 6" id="KW-0863">Zinc-finger</keyword>
<keyword evidence="5" id="KW-0238">DNA-binding</keyword>
<evidence type="ECO:0000256" key="1">
    <source>
        <dbReference type="ARBA" id="ARBA00022723"/>
    </source>
</evidence>
<sequence>MGRRDMEEDTLFPSLLDSHPTQQICEILSANSPFKDPVQSQELDWGSSSNSTSNGHNFMEVHDNTLRNEVYQESLKEAKVHSGPESASDCEDKVHLVGARNGSMQTPTHTDAKFQGKGQELKLPSGPSLQRQSPKKLTKIHSSYIRKGNSLIRKSPSVIPSSHSYFAQSALKQITGPEKCKNISIEGKVDSMDRLNIRSAGTMSSFLERPKTPPLPLNSKLAHPSLSYSRVLMEDPREPGTEELASSSAETQHFEVKEENRTNIVAANASILFEKETAQIKHSSSQLALAAGTDANSASVHTTEDPALSLRPLVFHYRRNRNKLIRDTSSSDSDAQKLHGSSKMASLKIGAKESCKTRLERGLLMAKTYKSSRFSLVWTLNGKQSENTGGSNLLKHRKVLPYLFPWKRTAYCGSVFAKGSYLDKHPSLLVRKLRLLRQKNAGYTISNNGFSLKMSGVRNIGGSSLKWSKSMEKRSRKTSEEVASAIVEHERKKRKQKGTAFTDAIVKKENNSQCERIFCVGAIHYKMDPSRRTLVRIPADEQTPVAAKRQPVLGGKMSIVPRRLSIGNDEYVRVGNGNQLVRDPKNFLHTARLRSIRKQRYCQFFTRFGRCNKEEGKCPYIHDPTKVAICTKFLKGLCSSPNCKLTHKVIPERMPDCSYFLEGLCTNTNCPYRHVNVNSKASVCEGFLRGYCRDGDECRKKHSYVCPQFEVSGRCPWGPACKLHHPGWANKKASRLQKKKRARTDNHTQGRYFGGVADEVDALRSLPLSVGSEAKGVGDIFFQGGRFADYISLDDNDDGDDDDNDGVPLGSLSVSKELYLPGPLSNDANVLVKPLRIMNR</sequence>
<evidence type="ECO:0000313" key="9">
    <source>
        <dbReference type="EMBL" id="CAA2621720.1"/>
    </source>
</evidence>
<dbReference type="GO" id="GO:0003677">
    <property type="term" value="F:DNA binding"/>
    <property type="evidence" value="ECO:0007669"/>
    <property type="project" value="UniProtKB-KW"/>
</dbReference>
<accession>A0A7I8IU45</accession>
<feature type="zinc finger region" description="C3H1-type" evidence="6">
    <location>
        <begin position="678"/>
        <end position="705"/>
    </location>
</feature>
<dbReference type="PROSITE" id="PS50103">
    <property type="entry name" value="ZF_C3H1"/>
    <property type="match status" value="3"/>
</dbReference>
<dbReference type="GO" id="GO:0008270">
    <property type="term" value="F:zinc ion binding"/>
    <property type="evidence" value="ECO:0007669"/>
    <property type="project" value="UniProtKB-KW"/>
</dbReference>
<keyword evidence="2" id="KW-0677">Repeat</keyword>
<evidence type="ECO:0000256" key="6">
    <source>
        <dbReference type="PROSITE-ProRule" id="PRU00723"/>
    </source>
</evidence>
<feature type="domain" description="C3H1-type" evidence="8">
    <location>
        <begin position="596"/>
        <end position="625"/>
    </location>
</feature>
<reference evidence="9 10" key="1">
    <citation type="submission" date="2019-12" db="EMBL/GenBank/DDBJ databases">
        <authorList>
            <person name="Scholz U."/>
            <person name="Mascher M."/>
            <person name="Fiebig A."/>
        </authorList>
    </citation>
    <scope>NUCLEOTIDE SEQUENCE</scope>
</reference>
<evidence type="ECO:0000256" key="3">
    <source>
        <dbReference type="ARBA" id="ARBA00022771"/>
    </source>
</evidence>
<dbReference type="AlphaFoldDB" id="A0A7I8IU45"/>
<dbReference type="EMBL" id="LR743593">
    <property type="protein sequence ID" value="CAA2621720.1"/>
    <property type="molecule type" value="Genomic_DNA"/>
</dbReference>
<dbReference type="SMART" id="SM00356">
    <property type="entry name" value="ZnF_C3H1"/>
    <property type="match status" value="5"/>
</dbReference>
<feature type="zinc finger region" description="C3H1-type" evidence="6">
    <location>
        <begin position="651"/>
        <end position="677"/>
    </location>
</feature>
<proteinExistence type="predicted"/>
<dbReference type="InterPro" id="IPR000571">
    <property type="entry name" value="Znf_CCCH"/>
</dbReference>
<dbReference type="FunFam" id="4.10.1000.10:FF:000008">
    <property type="entry name" value="zinc finger CCCH domain-containing protein 3"/>
    <property type="match status" value="1"/>
</dbReference>
<dbReference type="Proteomes" id="UP001189122">
    <property type="component" value="Unassembled WGS sequence"/>
</dbReference>
<evidence type="ECO:0000259" key="8">
    <source>
        <dbReference type="PROSITE" id="PS50103"/>
    </source>
</evidence>
<evidence type="ECO:0000256" key="4">
    <source>
        <dbReference type="ARBA" id="ARBA00022833"/>
    </source>
</evidence>
<dbReference type="EMBL" id="CACRZD030000006">
    <property type="protein sequence ID" value="CAA6661407.1"/>
    <property type="molecule type" value="Genomic_DNA"/>
</dbReference>
<evidence type="ECO:0000256" key="2">
    <source>
        <dbReference type="ARBA" id="ARBA00022737"/>
    </source>
</evidence>
<feature type="compositionally biased region" description="Low complexity" evidence="7">
    <location>
        <begin position="46"/>
        <end position="55"/>
    </location>
</feature>
<keyword evidence="10" id="KW-1185">Reference proteome</keyword>
<protein>
    <recommendedName>
        <fullName evidence="8">C3H1-type domain-containing protein</fullName>
    </recommendedName>
</protein>
<evidence type="ECO:0000313" key="10">
    <source>
        <dbReference type="Proteomes" id="UP001189122"/>
    </source>
</evidence>
<gene>
    <name evidence="9" type="ORF">SI7747_06007802</name>
</gene>
<feature type="region of interest" description="Disordered" evidence="7">
    <location>
        <begin position="36"/>
        <end position="55"/>
    </location>
</feature>
<dbReference type="PANTHER" id="PTHR46156:SF1">
    <property type="entry name" value="ZINC FINGER CCCH DOMAIN-CONTAINING PROTEIN 3"/>
    <property type="match status" value="1"/>
</dbReference>
<feature type="domain" description="C3H1-type" evidence="8">
    <location>
        <begin position="678"/>
        <end position="705"/>
    </location>
</feature>
<name>A0A7I8IU45_SPIIN</name>
<organism evidence="9">
    <name type="scientific">Spirodela intermedia</name>
    <name type="common">Intermediate duckweed</name>
    <dbReference type="NCBI Taxonomy" id="51605"/>
    <lineage>
        <taxon>Eukaryota</taxon>
        <taxon>Viridiplantae</taxon>
        <taxon>Streptophyta</taxon>
        <taxon>Embryophyta</taxon>
        <taxon>Tracheophyta</taxon>
        <taxon>Spermatophyta</taxon>
        <taxon>Magnoliopsida</taxon>
        <taxon>Liliopsida</taxon>
        <taxon>Araceae</taxon>
        <taxon>Lemnoideae</taxon>
        <taxon>Spirodela</taxon>
    </lineage>
</organism>
<keyword evidence="1 6" id="KW-0479">Metal-binding</keyword>
<feature type="zinc finger region" description="C3H1-type" evidence="6">
    <location>
        <begin position="596"/>
        <end position="625"/>
    </location>
</feature>
<dbReference type="PANTHER" id="PTHR46156">
    <property type="entry name" value="CCCH ZINGC FINGER"/>
    <property type="match status" value="1"/>
</dbReference>
<keyword evidence="4 6" id="KW-0862">Zinc</keyword>
<feature type="domain" description="C3H1-type" evidence="8">
    <location>
        <begin position="651"/>
        <end position="677"/>
    </location>
</feature>